<evidence type="ECO:0000313" key="4">
    <source>
        <dbReference type="Proteomes" id="UP000075359"/>
    </source>
</evidence>
<comment type="caution">
    <text evidence="3">The sequence shown here is derived from an EMBL/GenBank/DDBJ whole genome shotgun (WGS) entry which is preliminary data.</text>
</comment>
<gene>
    <name evidence="3" type="ORF">AS592_00075</name>
</gene>
<dbReference type="OrthoDB" id="9801841at2"/>
<evidence type="ECO:0000259" key="2">
    <source>
        <dbReference type="Pfam" id="PF07603"/>
    </source>
</evidence>
<dbReference type="EMBL" id="LNKT01000013">
    <property type="protein sequence ID" value="KYJ86647.1"/>
    <property type="molecule type" value="Genomic_DNA"/>
</dbReference>
<feature type="domain" description="Lcl C-terminal" evidence="2">
    <location>
        <begin position="27"/>
        <end position="139"/>
    </location>
</feature>
<keyword evidence="4" id="KW-1185">Reference proteome</keyword>
<sequence>MKKILLLIILLGGNAAWADFIRDDTSGTVTDTKRHLQWQDDSNKIILGDWMKAIDICEKLEIAQYNDWRLPNINELISITDYEKTNNITVDAFNYTRSRYFWSSTTVNNSTKNAWAIDFGVGHSNTAHKSYSNYIRCVRTVK</sequence>
<dbReference type="Proteomes" id="UP000075359">
    <property type="component" value="Unassembled WGS sequence"/>
</dbReference>
<feature type="chain" id="PRO_5007578496" description="Lcl C-terminal domain-containing protein" evidence="1">
    <location>
        <begin position="19"/>
        <end position="142"/>
    </location>
</feature>
<name>A0A151CGM0_9BACT</name>
<feature type="signal peptide" evidence="1">
    <location>
        <begin position="1"/>
        <end position="18"/>
    </location>
</feature>
<protein>
    <recommendedName>
        <fullName evidence="2">Lcl C-terminal domain-containing protein</fullName>
    </recommendedName>
</protein>
<dbReference type="AlphaFoldDB" id="A0A151CGM0"/>
<dbReference type="STRING" id="1630136.AS592_00075"/>
<dbReference type="RefSeq" id="WP_067330570.1">
    <property type="nucleotide sequence ID" value="NZ_LNKT01000013.1"/>
</dbReference>
<reference evidence="3 4" key="1">
    <citation type="submission" date="2015-11" db="EMBL/GenBank/DDBJ databases">
        <title>Draft genome of Sulfurovum riftiae 1812E, a member of the Epsilonproteobacteria isolated from the tube of the deep-sea hydrothermal vent tubewom Riftia pachyptila.</title>
        <authorList>
            <person name="Vetriani C."/>
            <person name="Giovannelli D."/>
        </authorList>
    </citation>
    <scope>NUCLEOTIDE SEQUENCE [LARGE SCALE GENOMIC DNA]</scope>
    <source>
        <strain evidence="3 4">1812E</strain>
    </source>
</reference>
<keyword evidence="1" id="KW-0732">Signal</keyword>
<proteinExistence type="predicted"/>
<evidence type="ECO:0000256" key="1">
    <source>
        <dbReference type="SAM" id="SignalP"/>
    </source>
</evidence>
<evidence type="ECO:0000313" key="3">
    <source>
        <dbReference type="EMBL" id="KYJ86647.1"/>
    </source>
</evidence>
<dbReference type="InterPro" id="IPR011460">
    <property type="entry name" value="Lcl_C"/>
</dbReference>
<accession>A0A151CGM0</accession>
<dbReference type="PANTHER" id="PTHR35812:SF1">
    <property type="entry name" value="LIPOPROTEIN"/>
    <property type="match status" value="1"/>
</dbReference>
<dbReference type="Pfam" id="PF07603">
    <property type="entry name" value="Lcl_C"/>
    <property type="match status" value="1"/>
</dbReference>
<organism evidence="3 4">
    <name type="scientific">Sulfurovum riftiae</name>
    <dbReference type="NCBI Taxonomy" id="1630136"/>
    <lineage>
        <taxon>Bacteria</taxon>
        <taxon>Pseudomonadati</taxon>
        <taxon>Campylobacterota</taxon>
        <taxon>Epsilonproteobacteria</taxon>
        <taxon>Campylobacterales</taxon>
        <taxon>Sulfurovaceae</taxon>
        <taxon>Sulfurovum</taxon>
    </lineage>
</organism>
<dbReference type="PANTHER" id="PTHR35812">
    <property type="entry name" value="LIPOPROTEIN"/>
    <property type="match status" value="1"/>
</dbReference>